<gene>
    <name evidence="2" type="ORF">Pla175_12660</name>
</gene>
<reference evidence="2 3" key="1">
    <citation type="submission" date="2019-02" db="EMBL/GenBank/DDBJ databases">
        <title>Deep-cultivation of Planctomycetes and their phenomic and genomic characterization uncovers novel biology.</title>
        <authorList>
            <person name="Wiegand S."/>
            <person name="Jogler M."/>
            <person name="Boedeker C."/>
            <person name="Pinto D."/>
            <person name="Vollmers J."/>
            <person name="Rivas-Marin E."/>
            <person name="Kohn T."/>
            <person name="Peeters S.H."/>
            <person name="Heuer A."/>
            <person name="Rast P."/>
            <person name="Oberbeckmann S."/>
            <person name="Bunk B."/>
            <person name="Jeske O."/>
            <person name="Meyerdierks A."/>
            <person name="Storesund J.E."/>
            <person name="Kallscheuer N."/>
            <person name="Luecker S."/>
            <person name="Lage O.M."/>
            <person name="Pohl T."/>
            <person name="Merkel B.J."/>
            <person name="Hornburger P."/>
            <person name="Mueller R.-W."/>
            <person name="Bruemmer F."/>
            <person name="Labrenz M."/>
            <person name="Spormann A.M."/>
            <person name="Op den Camp H."/>
            <person name="Overmann J."/>
            <person name="Amann R."/>
            <person name="Jetten M.S.M."/>
            <person name="Mascher T."/>
            <person name="Medema M.H."/>
            <person name="Devos D.P."/>
            <person name="Kaster A.-K."/>
            <person name="Ovreas L."/>
            <person name="Rohde M."/>
            <person name="Galperin M.Y."/>
            <person name="Jogler C."/>
        </authorList>
    </citation>
    <scope>NUCLEOTIDE SEQUENCE [LARGE SCALE GENOMIC DNA]</scope>
    <source>
        <strain evidence="2 3">Pla175</strain>
    </source>
</reference>
<organism evidence="2 3">
    <name type="scientific">Pirellulimonas nuda</name>
    <dbReference type="NCBI Taxonomy" id="2528009"/>
    <lineage>
        <taxon>Bacteria</taxon>
        <taxon>Pseudomonadati</taxon>
        <taxon>Planctomycetota</taxon>
        <taxon>Planctomycetia</taxon>
        <taxon>Pirellulales</taxon>
        <taxon>Lacipirellulaceae</taxon>
        <taxon>Pirellulimonas</taxon>
    </lineage>
</organism>
<dbReference type="Proteomes" id="UP000317429">
    <property type="component" value="Chromosome"/>
</dbReference>
<dbReference type="KEGG" id="pnd:Pla175_12660"/>
<accession>A0A518D8U1</accession>
<sequence length="74" mass="8061">MQPSDTNQKRISHRLTASASKNPGRFIRDIRAMRGSYRHSPGECAGVPPSRDCKNATSSESRSESMLPANAGML</sequence>
<keyword evidence="3" id="KW-1185">Reference proteome</keyword>
<dbReference type="AlphaFoldDB" id="A0A518D8U1"/>
<dbReference type="EMBL" id="CP036291">
    <property type="protein sequence ID" value="QDU87899.1"/>
    <property type="molecule type" value="Genomic_DNA"/>
</dbReference>
<evidence type="ECO:0000313" key="2">
    <source>
        <dbReference type="EMBL" id="QDU87899.1"/>
    </source>
</evidence>
<proteinExistence type="predicted"/>
<protein>
    <submittedName>
        <fullName evidence="2">Uncharacterized protein</fullName>
    </submittedName>
</protein>
<feature type="region of interest" description="Disordered" evidence="1">
    <location>
        <begin position="37"/>
        <end position="74"/>
    </location>
</feature>
<evidence type="ECO:0000256" key="1">
    <source>
        <dbReference type="SAM" id="MobiDB-lite"/>
    </source>
</evidence>
<evidence type="ECO:0000313" key="3">
    <source>
        <dbReference type="Proteomes" id="UP000317429"/>
    </source>
</evidence>
<feature type="region of interest" description="Disordered" evidence="1">
    <location>
        <begin position="1"/>
        <end position="24"/>
    </location>
</feature>
<name>A0A518D8U1_9BACT</name>